<evidence type="ECO:0000256" key="4">
    <source>
        <dbReference type="ARBA" id="ARBA00029454"/>
    </source>
</evidence>
<dbReference type="CDD" id="cd19545">
    <property type="entry name" value="FUM14_C_NRPS-like"/>
    <property type="match status" value="1"/>
</dbReference>
<dbReference type="PROSITE" id="PS50075">
    <property type="entry name" value="CARRIER"/>
    <property type="match status" value="3"/>
</dbReference>
<dbReference type="PANTHER" id="PTHR45527:SF1">
    <property type="entry name" value="FATTY ACID SYNTHASE"/>
    <property type="match status" value="1"/>
</dbReference>
<dbReference type="InterPro" id="IPR036736">
    <property type="entry name" value="ACP-like_sf"/>
</dbReference>
<feature type="domain" description="Carrier" evidence="6">
    <location>
        <begin position="656"/>
        <end position="732"/>
    </location>
</feature>
<dbReference type="Gene3D" id="3.30.559.10">
    <property type="entry name" value="Chloramphenicol acetyltransferase-like domain"/>
    <property type="match status" value="3"/>
</dbReference>
<dbReference type="PROSITE" id="PS00012">
    <property type="entry name" value="PHOSPHOPANTETHEINE"/>
    <property type="match status" value="2"/>
</dbReference>
<sequence length="3387" mass="373426">MSFVDSLDPAADSQHPIRLVSWYGPTEYDLVVEVTPGPPVSCCIRYWSHMMSDWQASALADTLAMSVSQILRGASSGQSVGSLDLCTARDKQKLVEWNGSPPEAVRVRVHDLIKARCIEQPDALAVWAWDGALSYRELDCLSSNLARRLMARGVGPEAFVGICFDRCKWTLVSVLAVAKAGGAFCLMDSSHPTYRLREICDALGANLVITTPKHVAKVSKCERPLLVVVEGVCSETDDLPGGLGSEYRDTLPRNALYAVFTSGSTGKPKGVVITHENLAATIKNCPQRLDLRPGDRSLHFASYAFDFSIIEVIVPMVVGACVCIPSEHDRLNNLPKAMADLAVTWAIMTPTVSRLLEPASLPTLRTLVLGGEAIMPYDFTTWQGYTTLISAYSPAECTPIGLCTVVQADDPNCLGKPFTSMSPWIVDPENVQRLVPVGAVGELVIEGTVVGRGYLHDAEHRDIVSSPFIPPTQWLSQYRTIDVTNPSRLYRTGDLVQFTEDGAVRFIGRKDLQVKIRGQRLELGEVESRLRSYLPWAGAIVVEAVVLKSPGGRAVLVAFISINSPDVTDNAETVCEIAGSFDNDDNSVYQRDIDKALSHLGDELPNWMVPSVVLKVQGIPMTKSGKVDRRRLRQLATLIPRETLGASNVHSSLRQAPVTEEERRLQMAFANILQMRPEEIFADSHFFQLGGDSVGAMELVAAARLQNMGISVSEIFQHPTLSELAAVATKTMDEETSEIPPFSLLPSDYESRASYLVNMATHQCNVTKSEIEDIYPCTPLQETLIASTVQKGGSYQALEAFDLIADVDLERLEMAWQKTAADHAILRTRIMQYYTGELFQVVVKGPLAWTAEQADINPENGLLHFQRTMGIGTPLIHLVLLQSPGSTIPDRLLLSIHHALYDGWSLPLLLEEVNQKYIGPYRGQDTTVPFNVFVSHVIKSMDRCCHFWKQELETKTEARLFPRLPDGAYEPHPQAILQDQVFVSPTRNESEITLATMVQASWALTVSCYLNASDVGFGITTSGRAAPVPGIDRLLGPTLVTLPRRIHIQNTLDIKLFLRQLQQRFTEQSKYEHIGLQQIRQLGPSAASACRFQTLLVIQPDQPKRQLAWAGNHQSAAELTQFSNVALTLICQLPSPSSTSIGLTAVYDPRVLAPAQMQRVLSQVGHVFRELQDAPDGVPIASLNMLNPSDSAELQQWNKLTVPTGKHQDQEFVHDMIRRQCQLQPDAVAVEAWDGSLTYEELDSYTEYLAAKLQLCGVRNDHFIALYFEKSCWTIVAQLAVLKAGGALVMLEPSHPVDRRREICQTLDVMLILGPPHLTHSLEQELNIKVLPISKAHLKASDGEHLSVDSHIQSHNLMYAIATSGTTGCPKLALVHHGGFVATARTLVDRLLLLASSRVLQFSSYGFDASLVEQLLPLIVGGCVCVPTPFDRDNRLAFTMATMKINWMVAPASVIHLLSPDTVPTLQTLISAGEPLQQSIIDVWATRVNLINAYGPAECSMVCSVNPSVRPGTDPNNIGYPIGGTCWIVDPNDINTLLPIGAEGELLVEGPNVGVGYAKDPRRTRVAFSSSPPHWLRSIHGESVHTRIYRTGDIARYNPDGSVLYVGRKDSQIKLHGQRIELAEVEHHVRLCFPGAIQVVVEMVKFDDFETSSLVALIVVSGSGFPASGSNILLPTTANFLNNVQHAEALLQDRIPPYMIPTLFVPVAQIPFNTNGKADRARLRTSVASLSIHDRIGYRSTATTKPNTDLEIVLHGIWSRVLRISPQKLGIHESFFRVGGNSISSMQLAAQCNEAGLPISIQDIFRCRTISRLASSFKGHPVQADRSLEAHSQDGSLGPVQRLLPEVGHPKAPVDSTLAAFTDGQFEEINNGIPAGYEGQIQDIYPCSHAQQGMLISNTRNSSLYQQVYRFEVVRGCDAPNVDCQQLVRAWHAVVKRHGALRTVFLDIPGRGFHQIVLVNAIDNVIIAADGNHSSTCTQKRPGTQDLYGPLPTLIIHQEYDERPWIELHISHALLDGVSLRIIEQDLVKAYYNNLPSSLPDYRDYVTYLRAKGDTEMSLSYWKKYLEGAQPCLFPRLRDSTAAVTDVSEPKATVDFVSLDLGPPKSLDQLCETHCLSLTAILHVVWAIVLQQYTGTDSVCFGYATSARHVPIPHVDEIVGPMINTLPSQIQLSRDSSVLSTLQKYTVHFMSCMEHAYVSLGQILHSAMSSTQSPFNTMITIVETGDRRDDADGSCLSLVCMDGHGETEYALALTVSKASSRMDLHLSYQTSMVNASQAHDVCLMFQKVLCEVLEWPTAKIGAIDALNMGQRQRMESRQPTPPAAANTLIYETINRRCAEQPSSSAVCAWDGEFTYGEIDQLSSVLAGEILAHGVKPEDPVLVCLEKSRWVPVVMLAVWKAGACLILLDATHPTTRLHMIAKQSAASLAIANRSTRSKANILCSRVLQVDDDRLWTRHVNSSRAEMVHVDGHSAAYIIFTSGSTGTPKGAVIEHASLSIAWETLITRLQLNPTSRVLQFASHSWDAAIIDVMAALMSGGCLCVPSENERMGHLALAANRMRANWMLLTPTVARQLTPSEFLYLETLVLGGERVNTTDIEVWHDKVCLLSAYGPAECTQITSVTRPLDMTCDARNIGVPNASAGWVVRPDDPEQLVPDGAIGELLIEGPIVGQGYLNEPQRTYQAFIDAPSWLQAIRSPGTIRVYRTGDLVRFAADGSLIFVGRMDDQVKLHGQRLELGEVEHHVQQAFAASLTVIDLIQPKEEQQMGPFLAACIFSPGHACKSPSHAGIWEPPSDTFRKKVQEARTALYQSLPSYMVPSVFLPLAYLPKSTTGKIDRKRLRNYILDMSQEELITYSSPDVNWVASVLTLMETRLQDHISSILHKQPWQVSPDQDLFQLGMDSVLAMALIARLYKDGLKLTVRDIFEQPQLRNLALVVRETLRPDQEGVRKAHSRSPLLHYAKEIADEWKMALTSIEHILPTTRFQRESLEARHKVYFIFHFHGKIDCQRLQHAVQAAVDKYAILRTVFIPWDESTVQITLGDATVPVEITTTDLNPVEIAGSICREDSSAPVAPGKLHTQLRLIMGSNRDSMALRLSHAQYDGISMPRLFTDIARAYQGITLSPAKVDFPEYLHSRIYNIPSQAYKFWRDLLRGSSMTYLRSESSSGSPPSHNRGSLITSTTEVSYPPAPAGTTMATVAKAAWALCLAHMAGTHDIVFGQLVNGRNLELPEAETVVGACVNYVPVRVTLQADWTVSSLLHAVHQQQTRSMAFETLEYDELVAQCTSWPADTDPGTGIHYVNIPDAFAGSGLPGVGSDYETYVSRLPYYHPRVTCSPLSKGILELTLSVSDQLWDQNQADQTLHLFGQTVVRILENPTGLACDVLKALV</sequence>
<dbReference type="PANTHER" id="PTHR45527">
    <property type="entry name" value="NONRIBOSOMAL PEPTIDE SYNTHETASE"/>
    <property type="match status" value="1"/>
</dbReference>
<dbReference type="GO" id="GO:0031177">
    <property type="term" value="F:phosphopantetheine binding"/>
    <property type="evidence" value="ECO:0007669"/>
    <property type="project" value="InterPro"/>
</dbReference>
<dbReference type="Pfam" id="PF00668">
    <property type="entry name" value="Condensation"/>
    <property type="match status" value="3"/>
</dbReference>
<dbReference type="InterPro" id="IPR042099">
    <property type="entry name" value="ANL_N_sf"/>
</dbReference>
<protein>
    <recommendedName>
        <fullName evidence="6">Carrier domain-containing protein</fullName>
    </recommendedName>
</protein>
<gene>
    <name evidence="7" type="ORF">ASPNIDRAFT_182031</name>
</gene>
<dbReference type="PROSITE" id="PS00455">
    <property type="entry name" value="AMP_BINDING"/>
    <property type="match status" value="1"/>
</dbReference>
<keyword evidence="2" id="KW-0597">Phosphoprotein</keyword>
<dbReference type="OrthoDB" id="416786at2759"/>
<dbReference type="CDD" id="cd05918">
    <property type="entry name" value="A_NRPS_SidN3_like"/>
    <property type="match status" value="3"/>
</dbReference>
<dbReference type="Pfam" id="PF00501">
    <property type="entry name" value="AMP-binding"/>
    <property type="match status" value="3"/>
</dbReference>
<dbReference type="GO" id="GO:0043041">
    <property type="term" value="P:amino acid activation for nonribosomal peptide biosynthetic process"/>
    <property type="evidence" value="ECO:0007669"/>
    <property type="project" value="TreeGrafter"/>
</dbReference>
<dbReference type="EMBL" id="ACJE01000008">
    <property type="protein sequence ID" value="EHA24938.1"/>
    <property type="molecule type" value="Genomic_DNA"/>
</dbReference>
<dbReference type="SMART" id="SM00823">
    <property type="entry name" value="PKS_PP"/>
    <property type="match status" value="3"/>
</dbReference>
<dbReference type="STRING" id="380704.G3XX68"/>
<comment type="similarity">
    <text evidence="4">Belongs to the NRP synthetase family.</text>
</comment>
<feature type="compositionally biased region" description="Low complexity" evidence="5">
    <location>
        <begin position="3160"/>
        <end position="3175"/>
    </location>
</feature>
<keyword evidence="1" id="KW-0596">Phosphopantetheine</keyword>
<feature type="region of interest" description="Disordered" evidence="5">
    <location>
        <begin position="3159"/>
        <end position="3182"/>
    </location>
</feature>
<evidence type="ECO:0000256" key="5">
    <source>
        <dbReference type="SAM" id="MobiDB-lite"/>
    </source>
</evidence>
<evidence type="ECO:0000313" key="8">
    <source>
        <dbReference type="Proteomes" id="UP000009038"/>
    </source>
</evidence>
<name>G3XX68_ASPNA</name>
<evidence type="ECO:0000313" key="7">
    <source>
        <dbReference type="EMBL" id="EHA24938.1"/>
    </source>
</evidence>
<dbReference type="GO" id="GO:1904091">
    <property type="term" value="F:non-ribosomal peptide synthetase activity"/>
    <property type="evidence" value="ECO:0007669"/>
    <property type="project" value="UniProtKB-ARBA"/>
</dbReference>
<dbReference type="FunFam" id="3.30.559.30:FF:000003">
    <property type="entry name" value="Nonribosomal peptide synthase SidD"/>
    <property type="match status" value="1"/>
</dbReference>
<evidence type="ECO:0000256" key="3">
    <source>
        <dbReference type="ARBA" id="ARBA00022598"/>
    </source>
</evidence>
<dbReference type="Gene3D" id="3.40.50.12780">
    <property type="entry name" value="N-terminal domain of ligase-like"/>
    <property type="match status" value="3"/>
</dbReference>
<feature type="domain" description="Carrier" evidence="6">
    <location>
        <begin position="1745"/>
        <end position="1821"/>
    </location>
</feature>
<dbReference type="SUPFAM" id="SSF56801">
    <property type="entry name" value="Acetyl-CoA synthetase-like"/>
    <property type="match status" value="3"/>
</dbReference>
<dbReference type="GO" id="GO:0044550">
    <property type="term" value="P:secondary metabolite biosynthetic process"/>
    <property type="evidence" value="ECO:0007669"/>
    <property type="project" value="TreeGrafter"/>
</dbReference>
<dbReference type="InterPro" id="IPR009081">
    <property type="entry name" value="PP-bd_ACP"/>
</dbReference>
<dbReference type="GO" id="GO:0005737">
    <property type="term" value="C:cytoplasm"/>
    <property type="evidence" value="ECO:0007669"/>
    <property type="project" value="TreeGrafter"/>
</dbReference>
<evidence type="ECO:0000259" key="6">
    <source>
        <dbReference type="PROSITE" id="PS50075"/>
    </source>
</evidence>
<dbReference type="CDD" id="cd19542">
    <property type="entry name" value="CT_NRPS-like"/>
    <property type="match status" value="2"/>
</dbReference>
<dbReference type="InterPro" id="IPR006162">
    <property type="entry name" value="Ppantetheine_attach_site"/>
</dbReference>
<dbReference type="InterPro" id="IPR010071">
    <property type="entry name" value="AA_adenyl_dom"/>
</dbReference>
<dbReference type="Gene3D" id="3.30.300.30">
    <property type="match status" value="3"/>
</dbReference>
<dbReference type="Pfam" id="PF00550">
    <property type="entry name" value="PP-binding"/>
    <property type="match status" value="3"/>
</dbReference>
<dbReference type="InterPro" id="IPR020806">
    <property type="entry name" value="PKS_PP-bd"/>
</dbReference>
<dbReference type="SUPFAM" id="SSF52777">
    <property type="entry name" value="CoA-dependent acyltransferases"/>
    <property type="match status" value="6"/>
</dbReference>
<evidence type="ECO:0000256" key="2">
    <source>
        <dbReference type="ARBA" id="ARBA00022553"/>
    </source>
</evidence>
<dbReference type="SUPFAM" id="SSF47336">
    <property type="entry name" value="ACP-like"/>
    <property type="match status" value="3"/>
</dbReference>
<dbReference type="FunFam" id="1.10.1200.10:FF:000005">
    <property type="entry name" value="Nonribosomal peptide synthetase 1"/>
    <property type="match status" value="1"/>
</dbReference>
<dbReference type="FunFam" id="3.30.300.30:FF:000015">
    <property type="entry name" value="Nonribosomal peptide synthase SidD"/>
    <property type="match status" value="3"/>
</dbReference>
<dbReference type="InterPro" id="IPR001242">
    <property type="entry name" value="Condensation_dom"/>
</dbReference>
<dbReference type="InterPro" id="IPR045851">
    <property type="entry name" value="AMP-bd_C_sf"/>
</dbReference>
<feature type="domain" description="Carrier" evidence="6">
    <location>
        <begin position="2864"/>
        <end position="2940"/>
    </location>
</feature>
<dbReference type="FunFam" id="3.40.50.12780:FF:000014">
    <property type="entry name" value="Nonribosomal peptide synthetase 1"/>
    <property type="match status" value="1"/>
</dbReference>
<dbReference type="NCBIfam" id="TIGR01733">
    <property type="entry name" value="AA-adenyl-dom"/>
    <property type="match status" value="3"/>
</dbReference>
<comment type="caution">
    <text evidence="7">The sequence shown here is derived from an EMBL/GenBank/DDBJ whole genome shotgun (WGS) entry which is preliminary data.</text>
</comment>
<dbReference type="InterPro" id="IPR000873">
    <property type="entry name" value="AMP-dep_synth/lig_dom"/>
</dbReference>
<dbReference type="HOGENOM" id="CLU_000022_60_7_1"/>
<dbReference type="InterPro" id="IPR023213">
    <property type="entry name" value="CAT-like_dom_sf"/>
</dbReference>
<organism evidence="7 8">
    <name type="scientific">Aspergillus niger (strain ATCC 1015 / CBS 113.46 / FGSC A1144 / LSHB Ac4 / NCTC 3858a / NRRL 328 / USDA 3528.7)</name>
    <dbReference type="NCBI Taxonomy" id="380704"/>
    <lineage>
        <taxon>Eukaryota</taxon>
        <taxon>Fungi</taxon>
        <taxon>Dikarya</taxon>
        <taxon>Ascomycota</taxon>
        <taxon>Pezizomycotina</taxon>
        <taxon>Eurotiomycetes</taxon>
        <taxon>Eurotiomycetidae</taxon>
        <taxon>Eurotiales</taxon>
        <taxon>Aspergillaceae</taxon>
        <taxon>Aspergillus</taxon>
        <taxon>Aspergillus subgen. Circumdati</taxon>
    </lineage>
</organism>
<reference evidence="7 8" key="1">
    <citation type="journal article" date="2011" name="Genome Res.">
        <title>Comparative genomics of citric-acid-producing Aspergillus niger ATCC 1015 versus enzyme-producing CBS 513.88.</title>
        <authorList>
            <person name="Andersen M.R."/>
            <person name="Salazar M.P."/>
            <person name="Schaap P.J."/>
            <person name="van de Vondervoort P.J."/>
            <person name="Culley D."/>
            <person name="Thykaer J."/>
            <person name="Frisvad J.C."/>
            <person name="Nielsen K.F."/>
            <person name="Albang R."/>
            <person name="Albermann K."/>
            <person name="Berka R.M."/>
            <person name="Braus G.H."/>
            <person name="Braus-Stromeyer S.A."/>
            <person name="Corrochano L.M."/>
            <person name="Dai Z."/>
            <person name="van Dijck P.W."/>
            <person name="Hofmann G."/>
            <person name="Lasure L.L."/>
            <person name="Magnuson J.K."/>
            <person name="Menke H."/>
            <person name="Meijer M."/>
            <person name="Meijer S.L."/>
            <person name="Nielsen J.B."/>
            <person name="Nielsen M.L."/>
            <person name="van Ooyen A.J."/>
            <person name="Pel H.J."/>
            <person name="Poulsen L."/>
            <person name="Samson R.A."/>
            <person name="Stam H."/>
            <person name="Tsang A."/>
            <person name="van den Brink J.M."/>
            <person name="Atkins A."/>
            <person name="Aerts A."/>
            <person name="Shapiro H."/>
            <person name="Pangilinan J."/>
            <person name="Salamov A."/>
            <person name="Lou Y."/>
            <person name="Lindquist E."/>
            <person name="Lucas S."/>
            <person name="Grimwood J."/>
            <person name="Grigoriev I.V."/>
            <person name="Kubicek C.P."/>
            <person name="Martinez D."/>
            <person name="van Peij N.N."/>
            <person name="Roubos J.A."/>
            <person name="Nielsen J."/>
            <person name="Baker S.E."/>
        </authorList>
    </citation>
    <scope>NUCLEOTIDE SEQUENCE [LARGE SCALE GENOMIC DNA]</scope>
    <source>
        <strain evidence="8">ATCC 1015 / CBS 113.46 / FGSC A1144 / LSHB Ac4 / NCTC 3858a / NRRL 328 / USDA 3528.7</strain>
    </source>
</reference>
<dbReference type="Gene3D" id="3.30.559.30">
    <property type="entry name" value="Nonribosomal peptide synthetase, condensation domain"/>
    <property type="match status" value="3"/>
</dbReference>
<evidence type="ECO:0000256" key="1">
    <source>
        <dbReference type="ARBA" id="ARBA00022450"/>
    </source>
</evidence>
<dbReference type="Gene3D" id="1.10.1200.10">
    <property type="entry name" value="ACP-like"/>
    <property type="match status" value="3"/>
</dbReference>
<dbReference type="InterPro" id="IPR020845">
    <property type="entry name" value="AMP-binding_CS"/>
</dbReference>
<dbReference type="GO" id="GO:0016874">
    <property type="term" value="F:ligase activity"/>
    <property type="evidence" value="ECO:0007669"/>
    <property type="project" value="UniProtKB-KW"/>
</dbReference>
<dbReference type="NCBIfam" id="NF003417">
    <property type="entry name" value="PRK04813.1"/>
    <property type="match status" value="3"/>
</dbReference>
<keyword evidence="3" id="KW-0436">Ligase</keyword>
<dbReference type="Proteomes" id="UP000009038">
    <property type="component" value="Unassembled WGS sequence"/>
</dbReference>
<accession>G3XX68</accession>
<proteinExistence type="inferred from homology"/>